<dbReference type="InterPro" id="IPR043153">
    <property type="entry name" value="DENN_C"/>
</dbReference>
<feature type="region of interest" description="Disordered" evidence="12">
    <location>
        <begin position="758"/>
        <end position="796"/>
    </location>
</feature>
<sequence>MSRLVDYFIVTGYDHDKDRGGFSQGKIIQRFPEKDWEDTPFIPGIELFCQPLGWMLSSEQQEPRFFISVLTGIDGNRHYCACLSFNEAVSITPSKIDEEEDTATDFRNFQLLGLNRSLSSTSTHHSIMYAPTCLVLVSRHNYPDTFRNCAHREHGNTVGDANRQLIRLIGAKDKQYLQPPASPTLPVTGSTVTRLFQQLGIKNTLSVFSAALTDQKVLFHSSSHARLNEACHALTSIMFPFRYAYVYIPILPATIVEVLSSPTLFIMGVHSSLRNQVPELMDVVVADLDGGSVTIPGSISVPLLPEPLLTNVHEALSMVLQPELRSADSAFPLLSVAKTEPYTQDKEIRAIFIRSLAHLLQGYRHCLTILRIHPKPVITFHKASFLGHRGLVDCEFTTHVLGMFFNTFVAERGPSWRVCDVWDDVYSALADQLRAESHDQKLVLTHIRQLAAQLAANEEPSPQPFTQRIPRPTEGAFTRIHQPIFPKLSSEIIQQRIDQGLAKGNADLVQAAVKSSASAPRLVPMGPPLSGLQDSRHLFNNSARRLEVLRNCINCIFDNKISDARKTFSAVLRALKTNDARLALCTELGHHVAGSRAILDPAQFDLVVRLLNCALQDTSVMDEYGVAAAILPLATSFCRKLCTGVVQFAYTCIQDHPVWQSQQFWEASFYQDVQRDIRALYLPRSDSNNSETIQTTKIEMSVLEIAAQQMRRWPSMTIEQRLELEANEESTIYSQAIHYANRMVYLLIPLEAGERRRRERAVAGHGEHDSVSASVTNTSVADSERSGGDDESGFEEALAGETGAAVVRFVSRFVDKVCNEGNVTPEHVRSLYQMIPGVVAMHLETLETVSREAQRLPPIQKPKILTPSLLNGERLLVEGLRVYLLPDGREESPCSAGMSLLPAEGALFLTNYRIIFKGTPCDPLVCEQTVVRAFPVTSLTKEKRISVQYLGHLDQWLQEGLQLRSNTFQMLKVAFDEEVNLDSVEQLRKYIHRVRHPPQPSVFHYFAFVGQTIVDATPIHKGKEKSATLKGMAKKTLLKTARQVGLKPKSANKRKKYILQPGITSSVPGGGSTSGSGSLLREEDELVMDESSARSLNPNGSIGVINVVQQPDPKTLERVIERSYCKDFQRLNLAPSPNTTGTLTPGKPKSDSFRISTANSMYSLCRTYPALVVVPAHLSDDSLSRVARCYRHGRLPVITWRHPRTKGLLLRGASFHVKGVMNMLRSNANANSATAAPPGPNDPVSSSLEQERYLNAIITATPVAVLREGSSWAMSDSTLSITSLVLTVGNSAMGSASGVSPTGGLETPDVGRKSNYFGHGGTISKAMSTLRHNTGRKSVGLWGASKERRSGSGTATLAIPHSPHFRSSSGLGVPGSDGDSSSTGESAHSIRRAALYIFGEKTPIKAIRTDTLPKTDFIPVDFPEPRNVRNAFKKLVRACVPSSVSSEPDQSFYRAVENSEWLQQLQTLLQIAGAMVDLMDLNGSSVMLCLEDGWDVTAQLTSLTQICLDPYYRTIDGFRVLVEKEWLAFGHRFSHRSHLNSNSPGSGSSSFTPIFLQFLDMVHQIHRQFPQSFEFNQFYLKFLAYHHVSCRFRTFLLDSEYDRADAGIMAIEDKRGSLSRHHRSFDTLSDDESSLFPNGGRILPGSSNSQSSSTSAGQSIFDYIEKQSAKSPIFHNFFYTSESDNLVLRPYCSVSNLVLWDYFLTEELSFGSPYDLEVSAMDLAQAEEARAMEGPSTSPSHRRTVNIGYDGVQHHLPDVFSYMLDEIRRLETELGHLPQKWKLLWDRMEPPVQDFPASRQEVSSVTMARAHARDIHKRQTMEILLKGRFPGGSGAGTGAGVGMEGVAQVYTNPHRFEKYNFSSPTSCDFCSTILWGIVKTGMRCSDCGYNCHEKCIDLVPKHCSKYQTSSGGLGGAGDGGVGPSTPTVSQSGRPGSVDVSSVGSNVSPHTSTSHQHYDQFSPNIAENRTHEGYLYKRGALLKAWKQRWFVLDSVKHQLRYYDSMEDPCCKGFVDLADVVSVAPSGSVPQGAPKKFDEKTLFEVRTQRRTYNFCANDSASAQEWIEKIQACLQSDIVFGFDWKKLLLIKTFPFITIHCPIHYRTRDNAVSVQKTQLFFLPILLFYTEMTGNIKKASGVISKFRLTIEPQAEESEAIVFQTVLFYSLAILLSPIAAFIVSKVTLSGVFGVETHSCNIWSAVIAVIVLHLMLGLYIYRTFYPAPTKQTKQD</sequence>
<evidence type="ECO:0000256" key="6">
    <source>
        <dbReference type="ARBA" id="ARBA00022824"/>
    </source>
</evidence>
<dbReference type="InterPro" id="IPR001194">
    <property type="entry name" value="cDENN_dom"/>
</dbReference>
<dbReference type="PANTHER" id="PTHR10807:SF109">
    <property type="entry name" value="SET DOMAIN BINDING FACTOR, ISOFORM A"/>
    <property type="match status" value="1"/>
</dbReference>
<proteinExistence type="inferred from homology"/>
<dbReference type="SMART" id="SM00801">
    <property type="entry name" value="dDENN"/>
    <property type="match status" value="1"/>
</dbReference>
<comment type="cofactor">
    <cofactor evidence="1">
        <name>Mg(2+)</name>
        <dbReference type="ChEBI" id="CHEBI:18420"/>
    </cofactor>
</comment>
<feature type="compositionally biased region" description="Low complexity" evidence="12">
    <location>
        <begin position="1645"/>
        <end position="1654"/>
    </location>
</feature>
<feature type="compositionally biased region" description="Low complexity" evidence="12">
    <location>
        <begin position="771"/>
        <end position="781"/>
    </location>
</feature>
<keyword evidence="7" id="KW-0862">Zinc</keyword>
<dbReference type="Pfam" id="PF00169">
    <property type="entry name" value="PH"/>
    <property type="match status" value="1"/>
</dbReference>
<gene>
    <name evidence="18" type="ORF">DGAL_LOCUS3189</name>
</gene>
<dbReference type="InterPro" id="IPR010569">
    <property type="entry name" value="Myotubularin-like_Pase_dom"/>
</dbReference>
<keyword evidence="5" id="KW-0479">Metal-binding</keyword>
<dbReference type="SUPFAM" id="SSF50729">
    <property type="entry name" value="PH domain-like"/>
    <property type="match status" value="2"/>
</dbReference>
<dbReference type="CDD" id="cd20827">
    <property type="entry name" value="C1_Sbf-like"/>
    <property type="match status" value="1"/>
</dbReference>
<dbReference type="GO" id="GO:0046872">
    <property type="term" value="F:metal ion binding"/>
    <property type="evidence" value="ECO:0007669"/>
    <property type="project" value="UniProtKB-KW"/>
</dbReference>
<comment type="similarity">
    <text evidence="2">Belongs to the protein-tyrosine phosphatase family. Non-receptor class myotubularin subfamily.</text>
</comment>
<feature type="domain" description="Myotubularin phosphatase" evidence="17">
    <location>
        <begin position="1118"/>
        <end position="1704"/>
    </location>
</feature>
<dbReference type="Gene3D" id="2.30.29.30">
    <property type="entry name" value="Pleckstrin-homology domain (PH domain)/Phosphotyrosine-binding domain (PTB)"/>
    <property type="match status" value="1"/>
</dbReference>
<evidence type="ECO:0000256" key="8">
    <source>
        <dbReference type="ARBA" id="ARBA00022842"/>
    </source>
</evidence>
<dbReference type="FunFam" id="2.30.29.30:FF:000286">
    <property type="entry name" value="PH-protein kinase domain containing protein"/>
    <property type="match status" value="1"/>
</dbReference>
<dbReference type="Gene3D" id="3.30.450.200">
    <property type="match status" value="1"/>
</dbReference>
<protein>
    <recommendedName>
        <fullName evidence="20">Myotubularin-related protein 13</fullName>
    </recommendedName>
</protein>
<feature type="domain" description="UDENN" evidence="16">
    <location>
        <begin position="6"/>
        <end position="419"/>
    </location>
</feature>
<evidence type="ECO:0000313" key="19">
    <source>
        <dbReference type="Proteomes" id="UP000789390"/>
    </source>
</evidence>
<evidence type="ECO:0000259" key="16">
    <source>
        <dbReference type="PROSITE" id="PS50211"/>
    </source>
</evidence>
<feature type="region of interest" description="Disordered" evidence="12">
    <location>
        <begin position="1345"/>
        <end position="1385"/>
    </location>
</feature>
<dbReference type="CDD" id="cd14534">
    <property type="entry name" value="PTP-MTMR5-like"/>
    <property type="match status" value="1"/>
</dbReference>
<dbReference type="PRINTS" id="PR00008">
    <property type="entry name" value="DAGPEDOMAIN"/>
</dbReference>
<keyword evidence="10 13" id="KW-0472">Membrane</keyword>
<feature type="compositionally biased region" description="Basic and acidic residues" evidence="12">
    <location>
        <begin position="758"/>
        <end position="770"/>
    </location>
</feature>
<evidence type="ECO:0000256" key="7">
    <source>
        <dbReference type="ARBA" id="ARBA00022833"/>
    </source>
</evidence>
<feature type="transmembrane region" description="Helical" evidence="13">
    <location>
        <begin position="2194"/>
        <end position="2214"/>
    </location>
</feature>
<dbReference type="InterPro" id="IPR019013">
    <property type="entry name" value="Vma21"/>
</dbReference>
<dbReference type="InterPro" id="IPR030564">
    <property type="entry name" value="Myotubularin"/>
</dbReference>
<dbReference type="InterPro" id="IPR001849">
    <property type="entry name" value="PH_domain"/>
</dbReference>
<dbReference type="SMART" id="SM00233">
    <property type="entry name" value="PH"/>
    <property type="match status" value="1"/>
</dbReference>
<accession>A0A8J2W1A5</accession>
<dbReference type="FunFam" id="3.40.50.11500:FF:000006">
    <property type="entry name" value="SET binding factor 2"/>
    <property type="match status" value="1"/>
</dbReference>
<feature type="compositionally biased region" description="Polar residues" evidence="12">
    <location>
        <begin position="1948"/>
        <end position="1961"/>
    </location>
</feature>
<evidence type="ECO:0000259" key="17">
    <source>
        <dbReference type="PROSITE" id="PS51339"/>
    </source>
</evidence>
<dbReference type="PROSITE" id="PS00479">
    <property type="entry name" value="ZF_DAG_PE_1"/>
    <property type="match status" value="1"/>
</dbReference>
<dbReference type="InterPro" id="IPR005113">
    <property type="entry name" value="uDENN_dom"/>
</dbReference>
<dbReference type="SMART" id="SM00568">
    <property type="entry name" value="GRAM"/>
    <property type="match status" value="1"/>
</dbReference>
<evidence type="ECO:0000313" key="18">
    <source>
        <dbReference type="EMBL" id="CAH0100901.1"/>
    </source>
</evidence>
<feature type="region of interest" description="Disordered" evidence="12">
    <location>
        <begin position="1914"/>
        <end position="1961"/>
    </location>
</feature>
<dbReference type="PROSITE" id="PS50211">
    <property type="entry name" value="DENN"/>
    <property type="match status" value="1"/>
</dbReference>
<evidence type="ECO:0000259" key="14">
    <source>
        <dbReference type="PROSITE" id="PS50003"/>
    </source>
</evidence>
<dbReference type="InterPro" id="IPR046349">
    <property type="entry name" value="C1-like_sf"/>
</dbReference>
<dbReference type="InterPro" id="IPR005112">
    <property type="entry name" value="dDENN_dom"/>
</dbReference>
<evidence type="ECO:0000256" key="3">
    <source>
        <dbReference type="ARBA" id="ARBA00022553"/>
    </source>
</evidence>
<dbReference type="CDD" id="cd13208">
    <property type="entry name" value="PH-GRAM_MTMR5_MTMR13"/>
    <property type="match status" value="1"/>
</dbReference>
<feature type="region of interest" description="Disordered" evidence="12">
    <location>
        <begin position="1629"/>
        <end position="1654"/>
    </location>
</feature>
<evidence type="ECO:0008006" key="20">
    <source>
        <dbReference type="Google" id="ProtNLM"/>
    </source>
</evidence>
<feature type="domain" description="PH" evidence="14">
    <location>
        <begin position="1967"/>
        <end position="2072"/>
    </location>
</feature>
<dbReference type="GO" id="GO:0070072">
    <property type="term" value="P:vacuolar proton-transporting V-type ATPase complex assembly"/>
    <property type="evidence" value="ECO:0007669"/>
    <property type="project" value="InterPro"/>
</dbReference>
<evidence type="ECO:0000256" key="10">
    <source>
        <dbReference type="ARBA" id="ARBA00023136"/>
    </source>
</evidence>
<evidence type="ECO:0000256" key="12">
    <source>
        <dbReference type="SAM" id="MobiDB-lite"/>
    </source>
</evidence>
<dbReference type="SUPFAM" id="SSF57889">
    <property type="entry name" value="Cysteine-rich domain"/>
    <property type="match status" value="1"/>
</dbReference>
<keyword evidence="6" id="KW-0256">Endoplasmic reticulum</keyword>
<comment type="caution">
    <text evidence="18">The sequence shown here is derived from an EMBL/GenBank/DDBJ whole genome shotgun (WGS) entry which is preliminary data.</text>
</comment>
<dbReference type="InterPro" id="IPR020454">
    <property type="entry name" value="DAG/PE-bd"/>
</dbReference>
<name>A0A8J2W1A5_9CRUS</name>
<dbReference type="PROSITE" id="PS51339">
    <property type="entry name" value="PPASE_MYOTUBULARIN"/>
    <property type="match status" value="1"/>
</dbReference>
<dbReference type="Pfam" id="PF12335">
    <property type="entry name" value="SBF2"/>
    <property type="match status" value="1"/>
</dbReference>
<dbReference type="Pfam" id="PF00130">
    <property type="entry name" value="C1_1"/>
    <property type="match status" value="1"/>
</dbReference>
<dbReference type="EMBL" id="CAKKLH010000046">
    <property type="protein sequence ID" value="CAH0100901.1"/>
    <property type="molecule type" value="Genomic_DNA"/>
</dbReference>
<dbReference type="OrthoDB" id="74314at2759"/>
<dbReference type="CDD" id="cd01235">
    <property type="entry name" value="PH_Sbf1_hMTMR5"/>
    <property type="match status" value="1"/>
</dbReference>
<evidence type="ECO:0000256" key="4">
    <source>
        <dbReference type="ARBA" id="ARBA00022692"/>
    </source>
</evidence>
<feature type="compositionally biased region" description="Low complexity" evidence="12">
    <location>
        <begin position="1367"/>
        <end position="1385"/>
    </location>
</feature>
<evidence type="ECO:0000256" key="1">
    <source>
        <dbReference type="ARBA" id="ARBA00001946"/>
    </source>
</evidence>
<dbReference type="InterPro" id="IPR011993">
    <property type="entry name" value="PH-like_dom_sf"/>
</dbReference>
<dbReference type="InterPro" id="IPR029021">
    <property type="entry name" value="Prot-tyrosine_phosphatase-like"/>
</dbReference>
<keyword evidence="19" id="KW-1185">Reference proteome</keyword>
<keyword evidence="3" id="KW-0597">Phosphoprotein</keyword>
<evidence type="ECO:0000256" key="5">
    <source>
        <dbReference type="ARBA" id="ARBA00022723"/>
    </source>
</evidence>
<dbReference type="SUPFAM" id="SSF52799">
    <property type="entry name" value="(Phosphotyrosine protein) phosphatases II"/>
    <property type="match status" value="1"/>
</dbReference>
<evidence type="ECO:0000256" key="2">
    <source>
        <dbReference type="ARBA" id="ARBA00007471"/>
    </source>
</evidence>
<dbReference type="InterPro" id="IPR037516">
    <property type="entry name" value="Tripartite_DENN"/>
</dbReference>
<feature type="compositionally biased region" description="Low complexity" evidence="12">
    <location>
        <begin position="1931"/>
        <end position="1947"/>
    </location>
</feature>
<dbReference type="SMART" id="SM00109">
    <property type="entry name" value="C1"/>
    <property type="match status" value="1"/>
</dbReference>
<keyword evidence="11" id="KW-0968">Cytoplasmic vesicle</keyword>
<dbReference type="PROSITE" id="PS50081">
    <property type="entry name" value="ZF_DAG_PE_2"/>
    <property type="match status" value="1"/>
</dbReference>
<keyword evidence="8" id="KW-0460">Magnesium</keyword>
<dbReference type="GO" id="GO:0031410">
    <property type="term" value="C:cytoplasmic vesicle"/>
    <property type="evidence" value="ECO:0007669"/>
    <property type="project" value="UniProtKB-KW"/>
</dbReference>
<dbReference type="InterPro" id="IPR022096">
    <property type="entry name" value="SBF1/SBF2"/>
</dbReference>
<dbReference type="SMART" id="SM00799">
    <property type="entry name" value="DENN"/>
    <property type="match status" value="1"/>
</dbReference>
<dbReference type="PANTHER" id="PTHR10807">
    <property type="entry name" value="MYOTUBULARIN-RELATED"/>
    <property type="match status" value="1"/>
</dbReference>
<dbReference type="Pfam" id="PF02893">
    <property type="entry name" value="GRAM"/>
    <property type="match status" value="1"/>
</dbReference>
<dbReference type="PROSITE" id="PS50003">
    <property type="entry name" value="PH_DOMAIN"/>
    <property type="match status" value="1"/>
</dbReference>
<dbReference type="GO" id="GO:0005085">
    <property type="term" value="F:guanyl-nucleotide exchange factor activity"/>
    <property type="evidence" value="ECO:0007669"/>
    <property type="project" value="TreeGrafter"/>
</dbReference>
<reference evidence="18" key="1">
    <citation type="submission" date="2021-11" db="EMBL/GenBank/DDBJ databases">
        <authorList>
            <person name="Schell T."/>
        </authorList>
    </citation>
    <scope>NUCLEOTIDE SEQUENCE</scope>
    <source>
        <strain evidence="18">M5</strain>
    </source>
</reference>
<evidence type="ECO:0000256" key="13">
    <source>
        <dbReference type="SAM" id="Phobius"/>
    </source>
</evidence>
<dbReference type="SMART" id="SM00800">
    <property type="entry name" value="uDENN"/>
    <property type="match status" value="1"/>
</dbReference>
<keyword evidence="9 13" id="KW-1133">Transmembrane helix</keyword>
<dbReference type="Pfam" id="PF03456">
    <property type="entry name" value="uDENN"/>
    <property type="match status" value="1"/>
</dbReference>
<evidence type="ECO:0000256" key="11">
    <source>
        <dbReference type="ARBA" id="ARBA00023329"/>
    </source>
</evidence>
<feature type="domain" description="Phorbol-ester/DAG-type" evidence="15">
    <location>
        <begin position="1853"/>
        <end position="1903"/>
    </location>
</feature>
<dbReference type="Proteomes" id="UP000789390">
    <property type="component" value="Unassembled WGS sequence"/>
</dbReference>
<dbReference type="InterPro" id="IPR004182">
    <property type="entry name" value="GRAM"/>
</dbReference>
<dbReference type="Pfam" id="PF09446">
    <property type="entry name" value="VMA21"/>
    <property type="match status" value="1"/>
</dbReference>
<dbReference type="Gene3D" id="3.30.60.20">
    <property type="match status" value="1"/>
</dbReference>
<dbReference type="InterPro" id="IPR002219">
    <property type="entry name" value="PKC_DAG/PE"/>
</dbReference>
<organism evidence="18 19">
    <name type="scientific">Daphnia galeata</name>
    <dbReference type="NCBI Taxonomy" id="27404"/>
    <lineage>
        <taxon>Eukaryota</taxon>
        <taxon>Metazoa</taxon>
        <taxon>Ecdysozoa</taxon>
        <taxon>Arthropoda</taxon>
        <taxon>Crustacea</taxon>
        <taxon>Branchiopoda</taxon>
        <taxon>Diplostraca</taxon>
        <taxon>Cladocera</taxon>
        <taxon>Anomopoda</taxon>
        <taxon>Daphniidae</taxon>
        <taxon>Daphnia</taxon>
    </lineage>
</organism>
<dbReference type="Pfam" id="PF02141">
    <property type="entry name" value="DENN"/>
    <property type="match status" value="1"/>
</dbReference>
<dbReference type="Gene3D" id="3.40.50.11500">
    <property type="match status" value="1"/>
</dbReference>
<dbReference type="GO" id="GO:0016020">
    <property type="term" value="C:membrane"/>
    <property type="evidence" value="ECO:0007669"/>
    <property type="project" value="TreeGrafter"/>
</dbReference>
<evidence type="ECO:0000259" key="15">
    <source>
        <dbReference type="PROSITE" id="PS50081"/>
    </source>
</evidence>
<keyword evidence="4 13" id="KW-0812">Transmembrane</keyword>
<feature type="transmembrane region" description="Helical" evidence="13">
    <location>
        <begin position="2160"/>
        <end position="2182"/>
    </location>
</feature>
<dbReference type="Pfam" id="PF06602">
    <property type="entry name" value="Myotub-related"/>
    <property type="match status" value="1"/>
</dbReference>
<evidence type="ECO:0000256" key="9">
    <source>
        <dbReference type="ARBA" id="ARBA00022989"/>
    </source>
</evidence>